<dbReference type="CDD" id="cd02809">
    <property type="entry name" value="alpha_hydroxyacid_oxid_FMN"/>
    <property type="match status" value="1"/>
</dbReference>
<protein>
    <submittedName>
        <fullName evidence="9">Alpha-hydroxy-acid oxidizing enzyme</fullName>
    </submittedName>
</protein>
<dbReference type="InterPro" id="IPR008259">
    <property type="entry name" value="FMN_hydac_DH_AS"/>
</dbReference>
<dbReference type="PIRSF" id="PIRSF000138">
    <property type="entry name" value="Al-hdrx_acd_dh"/>
    <property type="match status" value="1"/>
</dbReference>
<evidence type="ECO:0000313" key="10">
    <source>
        <dbReference type="Proteomes" id="UP000287188"/>
    </source>
</evidence>
<comment type="similarity">
    <text evidence="5">Belongs to the FMN-dependent alpha-hydroxy acid dehydrogenase family.</text>
</comment>
<feature type="binding site" evidence="7">
    <location>
        <position position="244"/>
    </location>
    <ligand>
        <name>glyoxylate</name>
        <dbReference type="ChEBI" id="CHEBI:36655"/>
    </ligand>
</feature>
<dbReference type="Proteomes" id="UP000287188">
    <property type="component" value="Unassembled WGS sequence"/>
</dbReference>
<dbReference type="InterPro" id="IPR037396">
    <property type="entry name" value="FMN_HAD"/>
</dbReference>
<feature type="binding site" evidence="7">
    <location>
        <begin position="295"/>
        <end position="296"/>
    </location>
    <ligand>
        <name>FMN</name>
        <dbReference type="ChEBI" id="CHEBI:58210"/>
    </ligand>
</feature>
<dbReference type="InterPro" id="IPR013785">
    <property type="entry name" value="Aldolase_TIM"/>
</dbReference>
<evidence type="ECO:0000256" key="7">
    <source>
        <dbReference type="PIRSR" id="PIRSR000138-2"/>
    </source>
</evidence>
<dbReference type="GO" id="GO:0016491">
    <property type="term" value="F:oxidoreductase activity"/>
    <property type="evidence" value="ECO:0007669"/>
    <property type="project" value="UniProtKB-KW"/>
</dbReference>
<feature type="binding site" evidence="7">
    <location>
        <position position="239"/>
    </location>
    <ligand>
        <name>FMN</name>
        <dbReference type="ChEBI" id="CHEBI:58210"/>
    </ligand>
</feature>
<evidence type="ECO:0000259" key="8">
    <source>
        <dbReference type="PROSITE" id="PS51349"/>
    </source>
</evidence>
<feature type="active site" description="Proton acceptor" evidence="6">
    <location>
        <position position="241"/>
    </location>
</feature>
<evidence type="ECO:0000256" key="6">
    <source>
        <dbReference type="PIRSR" id="PIRSR000138-1"/>
    </source>
</evidence>
<evidence type="ECO:0000313" key="9">
    <source>
        <dbReference type="EMBL" id="GCE19639.1"/>
    </source>
</evidence>
<dbReference type="OrthoDB" id="9770452at2"/>
<gene>
    <name evidence="9" type="ORF">KDK_34390</name>
</gene>
<evidence type="ECO:0000256" key="1">
    <source>
        <dbReference type="ARBA" id="ARBA00001917"/>
    </source>
</evidence>
<comment type="cofactor">
    <cofactor evidence="1">
        <name>FMN</name>
        <dbReference type="ChEBI" id="CHEBI:58210"/>
    </cofactor>
</comment>
<keyword evidence="2 7" id="KW-0285">Flavoprotein</keyword>
<evidence type="ECO:0000256" key="2">
    <source>
        <dbReference type="ARBA" id="ARBA00022630"/>
    </source>
</evidence>
<dbReference type="GO" id="GO:0005737">
    <property type="term" value="C:cytoplasm"/>
    <property type="evidence" value="ECO:0007669"/>
    <property type="project" value="UniProtKB-ARBA"/>
</dbReference>
<dbReference type="InterPro" id="IPR012133">
    <property type="entry name" value="Alpha-hydoxy_acid_DH_FMN"/>
</dbReference>
<feature type="binding site" evidence="7">
    <location>
        <begin position="77"/>
        <end position="79"/>
    </location>
    <ligand>
        <name>FMN</name>
        <dbReference type="ChEBI" id="CHEBI:58210"/>
    </ligand>
</feature>
<comment type="caution">
    <text evidence="9">The sequence shown here is derived from an EMBL/GenBank/DDBJ whole genome shotgun (WGS) entry which is preliminary data.</text>
</comment>
<dbReference type="PANTHER" id="PTHR10578:SF107">
    <property type="entry name" value="2-HYDROXYACID OXIDASE 1"/>
    <property type="match status" value="1"/>
</dbReference>
<dbReference type="SUPFAM" id="SSF51395">
    <property type="entry name" value="FMN-linked oxidoreductases"/>
    <property type="match status" value="1"/>
</dbReference>
<evidence type="ECO:0000256" key="3">
    <source>
        <dbReference type="ARBA" id="ARBA00022643"/>
    </source>
</evidence>
<feature type="domain" description="FMN hydroxy acid dehydrogenase" evidence="8">
    <location>
        <begin position="1"/>
        <end position="346"/>
    </location>
</feature>
<feature type="binding site" evidence="7">
    <location>
        <position position="164"/>
    </location>
    <ligand>
        <name>glyoxylate</name>
        <dbReference type="ChEBI" id="CHEBI:36655"/>
    </ligand>
</feature>
<feature type="binding site" evidence="7">
    <location>
        <position position="241"/>
    </location>
    <ligand>
        <name>glyoxylate</name>
        <dbReference type="ChEBI" id="CHEBI:36655"/>
    </ligand>
</feature>
<dbReference type="InterPro" id="IPR000262">
    <property type="entry name" value="FMN-dep_DH"/>
</dbReference>
<dbReference type="RefSeq" id="WP_126554222.1">
    <property type="nucleotide sequence ID" value="NZ_BIFS01000001.1"/>
</dbReference>
<feature type="binding site" evidence="7">
    <location>
        <position position="217"/>
    </location>
    <ligand>
        <name>FMN</name>
        <dbReference type="ChEBI" id="CHEBI:58210"/>
    </ligand>
</feature>
<dbReference type="FunFam" id="3.20.20.70:FF:000056">
    <property type="entry name" value="hydroxyacid oxidase 2"/>
    <property type="match status" value="1"/>
</dbReference>
<keyword evidence="10" id="KW-1185">Reference proteome</keyword>
<dbReference type="GO" id="GO:0010181">
    <property type="term" value="F:FMN binding"/>
    <property type="evidence" value="ECO:0007669"/>
    <property type="project" value="InterPro"/>
</dbReference>
<keyword evidence="3 7" id="KW-0288">FMN</keyword>
<sequence length="348" mass="38105">MEPINVFDYEQLAQKRMPAVIWDHIQGGSEDEVTLHANRQAFERLRLRPRVLVDVSAIETHTTVLGTPIHMPIIVGPTAGHMLVHPEGECATAQAAEQAGTIMIVSGFSSRSIEEIHASTQGPLWLQLYSYHSLEVTGQFVQRAEAAGYQAIVLTVDTAHLGKREQDIRNNFQRSRFVPLANFVDNDVSETPLRHLVDTWETVDWLRTITRLPIILKGILTPEDALLALQHGVAGIVVSNHGGRQLDGTISSIEALPEIVQAVNGGCEIYLDSGIRRGTDILKALALGARAVLIGRPIFWGLAVNGAPGVHHILDLLHAELTMSMALAGQPTLSSLEPSLIKRPDQRM</sequence>
<dbReference type="PROSITE" id="PS00557">
    <property type="entry name" value="FMN_HYDROXY_ACID_DH_1"/>
    <property type="match status" value="1"/>
</dbReference>
<feature type="binding site" evidence="7">
    <location>
        <position position="106"/>
    </location>
    <ligand>
        <name>FMN</name>
        <dbReference type="ChEBI" id="CHEBI:58210"/>
    </ligand>
</feature>
<reference evidence="10" key="1">
    <citation type="submission" date="2018-12" db="EMBL/GenBank/DDBJ databases">
        <title>Tengunoibacter tsumagoiensis gen. nov., sp. nov., Dictyobacter kobayashii sp. nov., D. alpinus sp. nov., and D. joshuensis sp. nov. and description of Dictyobacteraceae fam. nov. within the order Ktedonobacterales isolated from Tengu-no-mugimeshi.</title>
        <authorList>
            <person name="Wang C.M."/>
            <person name="Zheng Y."/>
            <person name="Sakai Y."/>
            <person name="Toyoda A."/>
            <person name="Minakuchi Y."/>
            <person name="Abe K."/>
            <person name="Yokota A."/>
            <person name="Yabe S."/>
        </authorList>
    </citation>
    <scope>NUCLEOTIDE SEQUENCE [LARGE SCALE GENOMIC DNA]</scope>
    <source>
        <strain evidence="10">Uno11</strain>
    </source>
</reference>
<feature type="binding site" evidence="7">
    <location>
        <begin position="272"/>
        <end position="276"/>
    </location>
    <ligand>
        <name>FMN</name>
        <dbReference type="ChEBI" id="CHEBI:58210"/>
    </ligand>
</feature>
<dbReference type="Pfam" id="PF01070">
    <property type="entry name" value="FMN_dh"/>
    <property type="match status" value="1"/>
</dbReference>
<dbReference type="EMBL" id="BIFS01000001">
    <property type="protein sequence ID" value="GCE19639.1"/>
    <property type="molecule type" value="Genomic_DNA"/>
</dbReference>
<name>A0A402AKQ6_9CHLR</name>
<keyword evidence="4" id="KW-0560">Oxidoreductase</keyword>
<evidence type="ECO:0000256" key="4">
    <source>
        <dbReference type="ARBA" id="ARBA00023002"/>
    </source>
</evidence>
<dbReference type="Gene3D" id="3.20.20.70">
    <property type="entry name" value="Aldolase class I"/>
    <property type="match status" value="1"/>
</dbReference>
<feature type="binding site" evidence="7">
    <location>
        <position position="155"/>
    </location>
    <ligand>
        <name>FMN</name>
        <dbReference type="ChEBI" id="CHEBI:58210"/>
    </ligand>
</feature>
<proteinExistence type="inferred from homology"/>
<feature type="binding site" evidence="7">
    <location>
        <position position="127"/>
    </location>
    <ligand>
        <name>FMN</name>
        <dbReference type="ChEBI" id="CHEBI:58210"/>
    </ligand>
</feature>
<accession>A0A402AKQ6</accession>
<dbReference type="PANTHER" id="PTHR10578">
    <property type="entry name" value="S -2-HYDROXY-ACID OXIDASE-RELATED"/>
    <property type="match status" value="1"/>
</dbReference>
<feature type="binding site" evidence="7">
    <location>
        <position position="129"/>
    </location>
    <ligand>
        <name>glyoxylate</name>
        <dbReference type="ChEBI" id="CHEBI:36655"/>
    </ligand>
</feature>
<dbReference type="AlphaFoldDB" id="A0A402AKQ6"/>
<organism evidence="9 10">
    <name type="scientific">Dictyobacter kobayashii</name>
    <dbReference type="NCBI Taxonomy" id="2014872"/>
    <lineage>
        <taxon>Bacteria</taxon>
        <taxon>Bacillati</taxon>
        <taxon>Chloroflexota</taxon>
        <taxon>Ktedonobacteria</taxon>
        <taxon>Ktedonobacterales</taxon>
        <taxon>Dictyobacteraceae</taxon>
        <taxon>Dictyobacter</taxon>
    </lineage>
</organism>
<evidence type="ECO:0000256" key="5">
    <source>
        <dbReference type="ARBA" id="ARBA00024042"/>
    </source>
</evidence>
<dbReference type="PROSITE" id="PS51349">
    <property type="entry name" value="FMN_HYDROXY_ACID_DH_2"/>
    <property type="match status" value="1"/>
</dbReference>